<dbReference type="Ensembl" id="ENSCCRT00015062646.1">
    <property type="protein sequence ID" value="ENSCCRP00015060669.1"/>
    <property type="gene ID" value="ENSCCRG00015024821.1"/>
</dbReference>
<evidence type="ECO:0000313" key="3">
    <source>
        <dbReference type="Ensembl" id="ENSCCRP00015060669.1"/>
    </source>
</evidence>
<feature type="transmembrane region" description="Helical" evidence="1">
    <location>
        <begin position="15"/>
        <end position="35"/>
    </location>
</feature>
<accession>A0A8C1W5F2</accession>
<evidence type="ECO:0000313" key="4">
    <source>
        <dbReference type="Proteomes" id="UP000694700"/>
    </source>
</evidence>
<feature type="transmembrane region" description="Helical" evidence="1">
    <location>
        <begin position="162"/>
        <end position="186"/>
    </location>
</feature>
<dbReference type="GO" id="GO:0016787">
    <property type="term" value="F:hydrolase activity"/>
    <property type="evidence" value="ECO:0007669"/>
    <property type="project" value="InterPro"/>
</dbReference>
<reference evidence="3" key="1">
    <citation type="submission" date="2025-08" db="UniProtKB">
        <authorList>
            <consortium name="Ensembl"/>
        </authorList>
    </citation>
    <scope>IDENTIFICATION</scope>
</reference>
<dbReference type="Gene3D" id="3.60.21.10">
    <property type="match status" value="1"/>
</dbReference>
<dbReference type="Proteomes" id="UP000694700">
    <property type="component" value="Unplaced"/>
</dbReference>
<dbReference type="AlphaFoldDB" id="A0A8C1W5F2"/>
<dbReference type="SUPFAM" id="SSF56300">
    <property type="entry name" value="Metallo-dependent phosphatases"/>
    <property type="match status" value="1"/>
</dbReference>
<feature type="transmembrane region" description="Helical" evidence="1">
    <location>
        <begin position="117"/>
        <end position="142"/>
    </location>
</feature>
<dbReference type="PANTHER" id="PTHR31302:SF0">
    <property type="entry name" value="TRANSMEMBRANE PROTEIN WITH METALLOPHOSPHOESTERASE DOMAIN"/>
    <property type="match status" value="1"/>
</dbReference>
<feature type="domain" description="Calcineurin-like phosphoesterase" evidence="2">
    <location>
        <begin position="211"/>
        <end position="386"/>
    </location>
</feature>
<protein>
    <submittedName>
        <fullName evidence="3">Transmembrane protein with metallophosphoesterase domain</fullName>
    </submittedName>
</protein>
<keyword evidence="1" id="KW-0472">Membrane</keyword>
<feature type="transmembrane region" description="Helical" evidence="1">
    <location>
        <begin position="47"/>
        <end position="68"/>
    </location>
</feature>
<proteinExistence type="predicted"/>
<sequence>MPVSMFGFGRLSAEWKVGIASGVVFFSMLISRTLISERVDKNTRGSLFRIQFLLFINSLLLLGSLYIWKRVVRRLCEARAAPSVPQRCWRLLVLLFLTLVHGSYLCMFFLVDTEPHWFSLLSFSCLGIYVILLFFLFVFGCLTRLRRLLSRSRGGGGGEDAVASGSVSHIVLAMIVTAILAVYGLVNAAQPPRVIEVEIPVEKLPESLNGLRLVLLSDIHLGPTVGRSKLQRIVTMVNELNPDVVVIVGDLTDSQVTRLRSAAEPLGQMKARLGSYFATGNHDYYTADVEGWFELLRSMGIQALHNSHAKVFRPEQTQDWICLAGIDDLEARMLRYPGHGMDVEKALSGCSAESPIILLAHQPHAAKQALQQRPDISLVLSGHTHAGQLFPLTILAFLMNPFFCGLYRVSEHTMVYVTPGTVYYGIPMRIASRSEITNIILKHP</sequence>
<organism evidence="3 4">
    <name type="scientific">Cyprinus carpio</name>
    <name type="common">Common carp</name>
    <dbReference type="NCBI Taxonomy" id="7962"/>
    <lineage>
        <taxon>Eukaryota</taxon>
        <taxon>Metazoa</taxon>
        <taxon>Chordata</taxon>
        <taxon>Craniata</taxon>
        <taxon>Vertebrata</taxon>
        <taxon>Euteleostomi</taxon>
        <taxon>Actinopterygii</taxon>
        <taxon>Neopterygii</taxon>
        <taxon>Teleostei</taxon>
        <taxon>Ostariophysi</taxon>
        <taxon>Cypriniformes</taxon>
        <taxon>Cyprinidae</taxon>
        <taxon>Cyprininae</taxon>
        <taxon>Cyprinus</taxon>
    </lineage>
</organism>
<dbReference type="CDD" id="cd07385">
    <property type="entry name" value="MPP_YkuE_C"/>
    <property type="match status" value="1"/>
</dbReference>
<feature type="transmembrane region" description="Helical" evidence="1">
    <location>
        <begin position="89"/>
        <end position="111"/>
    </location>
</feature>
<evidence type="ECO:0000256" key="1">
    <source>
        <dbReference type="SAM" id="Phobius"/>
    </source>
</evidence>
<dbReference type="InterPro" id="IPR029052">
    <property type="entry name" value="Metallo-depent_PP-like"/>
</dbReference>
<dbReference type="InterPro" id="IPR004843">
    <property type="entry name" value="Calcineurin-like_PHP"/>
</dbReference>
<dbReference type="InterPro" id="IPR051158">
    <property type="entry name" value="Metallophosphoesterase_sf"/>
</dbReference>
<keyword evidence="1" id="KW-1133">Transmembrane helix</keyword>
<name>A0A8C1W5F2_CYPCA</name>
<dbReference type="Pfam" id="PF00149">
    <property type="entry name" value="Metallophos"/>
    <property type="match status" value="1"/>
</dbReference>
<dbReference type="PANTHER" id="PTHR31302">
    <property type="entry name" value="TRANSMEMBRANE PROTEIN WITH METALLOPHOSPHOESTERASE DOMAIN-RELATED"/>
    <property type="match status" value="1"/>
</dbReference>
<evidence type="ECO:0000259" key="2">
    <source>
        <dbReference type="Pfam" id="PF00149"/>
    </source>
</evidence>
<keyword evidence="1" id="KW-0812">Transmembrane</keyword>